<organism evidence="2 3">
    <name type="scientific">Mycena venus</name>
    <dbReference type="NCBI Taxonomy" id="2733690"/>
    <lineage>
        <taxon>Eukaryota</taxon>
        <taxon>Fungi</taxon>
        <taxon>Dikarya</taxon>
        <taxon>Basidiomycota</taxon>
        <taxon>Agaricomycotina</taxon>
        <taxon>Agaricomycetes</taxon>
        <taxon>Agaricomycetidae</taxon>
        <taxon>Agaricales</taxon>
        <taxon>Marasmiineae</taxon>
        <taxon>Mycenaceae</taxon>
        <taxon>Mycena</taxon>
    </lineage>
</organism>
<dbReference type="Gene3D" id="1.20.930.20">
    <property type="entry name" value="Adaptor protein Cbl, N-terminal domain"/>
    <property type="match status" value="1"/>
</dbReference>
<evidence type="ECO:0000259" key="1">
    <source>
        <dbReference type="Pfam" id="PF20703"/>
    </source>
</evidence>
<dbReference type="InterPro" id="IPR036537">
    <property type="entry name" value="Adaptor_Cbl_N_dom_sf"/>
</dbReference>
<dbReference type="GO" id="GO:0007166">
    <property type="term" value="P:cell surface receptor signaling pathway"/>
    <property type="evidence" value="ECO:0007669"/>
    <property type="project" value="InterPro"/>
</dbReference>
<name>A0A8H6X5V4_9AGAR</name>
<evidence type="ECO:0000313" key="2">
    <source>
        <dbReference type="EMBL" id="KAF7334576.1"/>
    </source>
</evidence>
<dbReference type="SUPFAM" id="SSF52540">
    <property type="entry name" value="P-loop containing nucleoside triphosphate hydrolases"/>
    <property type="match status" value="1"/>
</dbReference>
<dbReference type="Proteomes" id="UP000620124">
    <property type="component" value="Unassembled WGS sequence"/>
</dbReference>
<keyword evidence="3" id="KW-1185">Reference proteome</keyword>
<dbReference type="OrthoDB" id="691197at2759"/>
<dbReference type="PANTHER" id="PTHR47691">
    <property type="entry name" value="REGULATOR-RELATED"/>
    <property type="match status" value="1"/>
</dbReference>
<comment type="caution">
    <text evidence="2">The sequence shown here is derived from an EMBL/GenBank/DDBJ whole genome shotgun (WGS) entry which is preliminary data.</text>
</comment>
<dbReference type="InterPro" id="IPR059179">
    <property type="entry name" value="MLKL-like_MCAfunc"/>
</dbReference>
<reference evidence="2" key="1">
    <citation type="submission" date="2020-05" db="EMBL/GenBank/DDBJ databases">
        <title>Mycena genomes resolve the evolution of fungal bioluminescence.</title>
        <authorList>
            <person name="Tsai I.J."/>
        </authorList>
    </citation>
    <scope>NUCLEOTIDE SEQUENCE</scope>
    <source>
        <strain evidence="2">CCC161011</strain>
    </source>
</reference>
<accession>A0A8H6X5V4</accession>
<evidence type="ECO:0000313" key="3">
    <source>
        <dbReference type="Proteomes" id="UP000620124"/>
    </source>
</evidence>
<dbReference type="Pfam" id="PF20703">
    <property type="entry name" value="nSTAND1"/>
    <property type="match status" value="1"/>
</dbReference>
<dbReference type="CDD" id="cd21037">
    <property type="entry name" value="MLKL_NTD"/>
    <property type="match status" value="1"/>
</dbReference>
<proteinExistence type="predicted"/>
<sequence>MIPSSPADKLLEYTAMAASALQDAADTTQIPFLSRVSALTLAIIPMVQNTKVQKDRCTRIVEHIHHLLCVLASLSVDSVEIQSPATLHHIAQVTVTLQKLDSYLRAQRDLGTIKRLFKQSEITAQLNSCETDLKTVLDNLTMNQGVGIAVNLGEFSVDLQKRHHELLDLISLQNGLLDGISSIGRSSLSASSGAFSLLPASPKIFHGRESELEVIAHALLGDSARVAILGPGGMGKTALATAALHHPKVADKYQTCYFVSCDSARTCDALVATLASDLGLEASSGLERVIVHYLSTGPPCLLILDNFETSWEPVECRAKVEEFLSLLADIAHVALVITLRGAERPRKVQWTRPFLRPLMPLTPNAARQIFIDIADEVHNNSEVDRLLNITDNVPLAIQLVATIADVEGCQATLERWERDRTAILSAGYDKRSNLEISIMLSLSSPRLQSSPHAVELLSLMSLLSDGISDLDLSALHLHILIMQGV</sequence>
<dbReference type="AlphaFoldDB" id="A0A8H6X5V4"/>
<dbReference type="InterPro" id="IPR027417">
    <property type="entry name" value="P-loop_NTPase"/>
</dbReference>
<dbReference type="Gene3D" id="3.40.50.300">
    <property type="entry name" value="P-loop containing nucleotide triphosphate hydrolases"/>
    <property type="match status" value="1"/>
</dbReference>
<dbReference type="InterPro" id="IPR049052">
    <property type="entry name" value="nSTAND1"/>
</dbReference>
<dbReference type="EMBL" id="JACAZI010000026">
    <property type="protein sequence ID" value="KAF7334576.1"/>
    <property type="molecule type" value="Genomic_DNA"/>
</dbReference>
<protein>
    <submittedName>
        <fullName evidence="2">NB-ARC domain-containing protein</fullName>
    </submittedName>
</protein>
<feature type="domain" description="Novel STAND NTPase 1" evidence="1">
    <location>
        <begin position="202"/>
        <end position="341"/>
    </location>
</feature>
<gene>
    <name evidence="2" type="ORF">MVEN_02287500</name>
</gene>
<dbReference type="PANTHER" id="PTHR47691:SF3">
    <property type="entry name" value="HTH-TYPE TRANSCRIPTIONAL REGULATOR RV0890C-RELATED"/>
    <property type="match status" value="1"/>
</dbReference>